<dbReference type="Proteomes" id="UP000885660">
    <property type="component" value="Unassembled WGS sequence"/>
</dbReference>
<dbReference type="InterPro" id="IPR036388">
    <property type="entry name" value="WH-like_DNA-bd_sf"/>
</dbReference>
<reference evidence="2" key="1">
    <citation type="journal article" date="2020" name="mSystems">
        <title>Genome- and Community-Level Interaction Insights into Carbon Utilization and Element Cycling Functions of Hydrothermarchaeota in Hydrothermal Sediment.</title>
        <authorList>
            <person name="Zhou Z."/>
            <person name="Liu Y."/>
            <person name="Xu W."/>
            <person name="Pan J."/>
            <person name="Luo Z.H."/>
            <person name="Li M."/>
        </authorList>
    </citation>
    <scope>NUCLEOTIDE SEQUENCE [LARGE SCALE GENOMIC DNA]</scope>
    <source>
        <strain evidence="2">HyVt-219</strain>
    </source>
</reference>
<dbReference type="InterPro" id="IPR043129">
    <property type="entry name" value="ATPase_NBD"/>
</dbReference>
<sequence>MMKKAASPESMKKSNQSLILNTIRTKGPISRAKLSRIVKLSPPTVSRIVDFFLQEGIVSEVGKEESIGGRKAVLLEFNSNIGYVIGVDIGEVKIRAALGDLKGNIVEETFAPTFPHKGGDITLKQLITTLHTLFNRSKVKRSEVKMIGVSVPSPVDRTTGKVILASTIDGWRNLPLKDILQTEFEIPVLVENNVNMAAIGEKCYGTGGRNKNLIYVAVSTGIGTGIILEDKLYYGTRDLAGEISHMAIEKDSWQKDYGFHGCLETLISGDAMVEEVKDYIKKGYISIIPELVEEERISPDVIFTAASKGDKLAREAVTKISRYLGIAIANLVSVLDPEIVVLGGDIVLAGEFPLEIISGIVKRLAPALPEIVLSKLGNKASMYGAVAMVLDKVLKRIDLPEMAT</sequence>
<dbReference type="SUPFAM" id="SSF53067">
    <property type="entry name" value="Actin-like ATPase domain"/>
    <property type="match status" value="1"/>
</dbReference>
<dbReference type="InterPro" id="IPR036390">
    <property type="entry name" value="WH_DNA-bd_sf"/>
</dbReference>
<organism evidence="2">
    <name type="scientific">Aerophobetes bacterium</name>
    <dbReference type="NCBI Taxonomy" id="2030807"/>
    <lineage>
        <taxon>Bacteria</taxon>
        <taxon>Candidatus Aerophobota</taxon>
    </lineage>
</organism>
<name>A0A7V0MYZ2_UNCAE</name>
<dbReference type="PANTHER" id="PTHR18964">
    <property type="entry name" value="ROK (REPRESSOR, ORF, KINASE) FAMILY"/>
    <property type="match status" value="1"/>
</dbReference>
<dbReference type="EMBL" id="DRBC01000118">
    <property type="protein sequence ID" value="HDN84535.1"/>
    <property type="molecule type" value="Genomic_DNA"/>
</dbReference>
<evidence type="ECO:0000256" key="1">
    <source>
        <dbReference type="ARBA" id="ARBA00006479"/>
    </source>
</evidence>
<accession>A0A7V0MYZ2</accession>
<dbReference type="InterPro" id="IPR000600">
    <property type="entry name" value="ROK"/>
</dbReference>
<evidence type="ECO:0000313" key="2">
    <source>
        <dbReference type="EMBL" id="HDN84535.1"/>
    </source>
</evidence>
<dbReference type="SUPFAM" id="SSF46785">
    <property type="entry name" value="Winged helix' DNA-binding domain"/>
    <property type="match status" value="1"/>
</dbReference>
<protein>
    <submittedName>
        <fullName evidence="2">ROK family transcriptional regulator</fullName>
    </submittedName>
</protein>
<dbReference type="AlphaFoldDB" id="A0A7V0MYZ2"/>
<dbReference type="Pfam" id="PF00480">
    <property type="entry name" value="ROK"/>
    <property type="match status" value="1"/>
</dbReference>
<dbReference type="Gene3D" id="3.30.420.40">
    <property type="match status" value="2"/>
</dbReference>
<dbReference type="Pfam" id="PF13412">
    <property type="entry name" value="HTH_24"/>
    <property type="match status" value="1"/>
</dbReference>
<dbReference type="Gene3D" id="1.10.10.10">
    <property type="entry name" value="Winged helix-like DNA-binding domain superfamily/Winged helix DNA-binding domain"/>
    <property type="match status" value="1"/>
</dbReference>
<comment type="similarity">
    <text evidence="1">Belongs to the ROK (NagC/XylR) family.</text>
</comment>
<proteinExistence type="inferred from homology"/>
<comment type="caution">
    <text evidence="2">The sequence shown here is derived from an EMBL/GenBank/DDBJ whole genome shotgun (WGS) entry which is preliminary data.</text>
</comment>
<dbReference type="PANTHER" id="PTHR18964:SF149">
    <property type="entry name" value="BIFUNCTIONAL UDP-N-ACETYLGLUCOSAMINE 2-EPIMERASE_N-ACETYLMANNOSAMINE KINASE"/>
    <property type="match status" value="1"/>
</dbReference>
<gene>
    <name evidence="2" type="ORF">ENG47_02100</name>
</gene>